<keyword evidence="3 9" id="KW-0813">Transport</keyword>
<evidence type="ECO:0000256" key="5">
    <source>
        <dbReference type="ARBA" id="ARBA00022519"/>
    </source>
</evidence>
<evidence type="ECO:0000313" key="14">
    <source>
        <dbReference type="Proteomes" id="UP000666240"/>
    </source>
</evidence>
<dbReference type="PROSITE" id="PS51257">
    <property type="entry name" value="PROKAR_LIPOPROTEIN"/>
    <property type="match status" value="1"/>
</dbReference>
<name>A0A8J7UK10_9HYPH</name>
<dbReference type="RefSeq" id="WP_209336648.1">
    <property type="nucleotide sequence ID" value="NZ_JAGIYY010000008.1"/>
</dbReference>
<dbReference type="NCBIfam" id="TIGR01843">
    <property type="entry name" value="type_I_hlyD"/>
    <property type="match status" value="1"/>
</dbReference>
<dbReference type="InterPro" id="IPR050739">
    <property type="entry name" value="MFP"/>
</dbReference>
<dbReference type="Gene3D" id="2.40.50.100">
    <property type="match status" value="1"/>
</dbReference>
<evidence type="ECO:0000256" key="8">
    <source>
        <dbReference type="ARBA" id="ARBA00023136"/>
    </source>
</evidence>
<comment type="similarity">
    <text evidence="2 9">Belongs to the membrane fusion protein (MFP) (TC 8.A.1) family.</text>
</comment>
<comment type="subcellular location">
    <subcellularLocation>
        <location evidence="1 9">Cell inner membrane</location>
        <topology evidence="1 9">Single-pass membrane protein</topology>
    </subcellularLocation>
</comment>
<feature type="domain" description="AprE-like long alpha-helical hairpin" evidence="11">
    <location>
        <begin position="97"/>
        <end position="286"/>
    </location>
</feature>
<dbReference type="InterPro" id="IPR058982">
    <property type="entry name" value="Beta-barrel_AprE"/>
</dbReference>
<dbReference type="Pfam" id="PF25994">
    <property type="entry name" value="HH_AprE"/>
    <property type="match status" value="1"/>
</dbReference>
<evidence type="ECO:0000313" key="13">
    <source>
        <dbReference type="EMBL" id="MBP0440628.1"/>
    </source>
</evidence>
<evidence type="ECO:0000256" key="3">
    <source>
        <dbReference type="ARBA" id="ARBA00022448"/>
    </source>
</evidence>
<evidence type="ECO:0000256" key="6">
    <source>
        <dbReference type="ARBA" id="ARBA00022692"/>
    </source>
</evidence>
<keyword evidence="7 9" id="KW-1133">Transmembrane helix</keyword>
<keyword evidence="10" id="KW-0175">Coiled coil</keyword>
<dbReference type="Gene3D" id="2.40.30.170">
    <property type="match status" value="1"/>
</dbReference>
<evidence type="ECO:0000259" key="12">
    <source>
        <dbReference type="Pfam" id="PF26002"/>
    </source>
</evidence>
<evidence type="ECO:0000256" key="7">
    <source>
        <dbReference type="ARBA" id="ARBA00022989"/>
    </source>
</evidence>
<dbReference type="Proteomes" id="UP000666240">
    <property type="component" value="Unassembled WGS sequence"/>
</dbReference>
<keyword evidence="4 9" id="KW-1003">Cell membrane</keyword>
<evidence type="ECO:0000256" key="1">
    <source>
        <dbReference type="ARBA" id="ARBA00004377"/>
    </source>
</evidence>
<feature type="transmembrane region" description="Helical" evidence="9">
    <location>
        <begin position="21"/>
        <end position="42"/>
    </location>
</feature>
<reference evidence="13" key="1">
    <citation type="submission" date="2021-03" db="EMBL/GenBank/DDBJ databases">
        <title>Genome sequencing and assembly of Tianweitania sediminis.</title>
        <authorList>
            <person name="Chhetri G."/>
        </authorList>
    </citation>
    <scope>NUCLEOTIDE SEQUENCE</scope>
    <source>
        <strain evidence="13">Z8</strain>
    </source>
</reference>
<evidence type="ECO:0000256" key="4">
    <source>
        <dbReference type="ARBA" id="ARBA00022475"/>
    </source>
</evidence>
<keyword evidence="6 9" id="KW-0812">Transmembrane</keyword>
<gene>
    <name evidence="13" type="ORF">J5Y06_18415</name>
</gene>
<keyword evidence="14" id="KW-1185">Reference proteome</keyword>
<dbReference type="Pfam" id="PF26002">
    <property type="entry name" value="Beta-barrel_AprE"/>
    <property type="match status" value="1"/>
</dbReference>
<comment type="caution">
    <text evidence="13">The sequence shown here is derived from an EMBL/GenBank/DDBJ whole genome shotgun (WGS) entry which is preliminary data.</text>
</comment>
<feature type="domain" description="AprE-like beta-barrel" evidence="12">
    <location>
        <begin position="330"/>
        <end position="419"/>
    </location>
</feature>
<feature type="coiled-coil region" evidence="10">
    <location>
        <begin position="145"/>
        <end position="172"/>
    </location>
</feature>
<protein>
    <recommendedName>
        <fullName evidence="9">Membrane fusion protein (MFP) family protein</fullName>
    </recommendedName>
</protein>
<feature type="coiled-coil region" evidence="10">
    <location>
        <begin position="239"/>
        <end position="281"/>
    </location>
</feature>
<proteinExistence type="inferred from homology"/>
<dbReference type="AlphaFoldDB" id="A0A8J7UK10"/>
<dbReference type="PANTHER" id="PTHR30386:SF17">
    <property type="entry name" value="ALKALINE PROTEASE SECRETION PROTEIN APRE"/>
    <property type="match status" value="1"/>
</dbReference>
<accession>A0A8J7UK10</accession>
<keyword evidence="5 9" id="KW-0997">Cell inner membrane</keyword>
<evidence type="ECO:0000256" key="2">
    <source>
        <dbReference type="ARBA" id="ARBA00009477"/>
    </source>
</evidence>
<dbReference type="EMBL" id="JAGIYY010000008">
    <property type="protein sequence ID" value="MBP0440628.1"/>
    <property type="molecule type" value="Genomic_DNA"/>
</dbReference>
<dbReference type="InterPro" id="IPR058781">
    <property type="entry name" value="HH_AprE-like"/>
</dbReference>
<dbReference type="InterPro" id="IPR010129">
    <property type="entry name" value="T1SS_HlyD"/>
</dbReference>
<evidence type="ECO:0000256" key="9">
    <source>
        <dbReference type="RuleBase" id="RU365093"/>
    </source>
</evidence>
<dbReference type="SUPFAM" id="SSF111369">
    <property type="entry name" value="HlyD-like secretion proteins"/>
    <property type="match status" value="1"/>
</dbReference>
<dbReference type="GO" id="GO:0005886">
    <property type="term" value="C:plasma membrane"/>
    <property type="evidence" value="ECO:0007669"/>
    <property type="project" value="UniProtKB-SubCell"/>
</dbReference>
<dbReference type="PRINTS" id="PR01490">
    <property type="entry name" value="RTXTOXIND"/>
</dbReference>
<organism evidence="13 14">
    <name type="scientific">Tianweitania sediminis</name>
    <dbReference type="NCBI Taxonomy" id="1502156"/>
    <lineage>
        <taxon>Bacteria</taxon>
        <taxon>Pseudomonadati</taxon>
        <taxon>Pseudomonadota</taxon>
        <taxon>Alphaproteobacteria</taxon>
        <taxon>Hyphomicrobiales</taxon>
        <taxon>Phyllobacteriaceae</taxon>
        <taxon>Tianweitania</taxon>
    </lineage>
</organism>
<evidence type="ECO:0000259" key="11">
    <source>
        <dbReference type="Pfam" id="PF25994"/>
    </source>
</evidence>
<keyword evidence="8 9" id="KW-0472">Membrane</keyword>
<dbReference type="PANTHER" id="PTHR30386">
    <property type="entry name" value="MEMBRANE FUSION SUBUNIT OF EMRAB-TOLC MULTIDRUG EFFLUX PUMP"/>
    <property type="match status" value="1"/>
</dbReference>
<sequence>MEPSSREGDWTSKLDADVPQASVIGGAACAGIVLAFTAWAMFAPLSGAAVAAGYVAVSGQNQRVQHLEGGIIQRILVREGERVRKGQPLFELDPTEAAANRSRLNKLLLGLEAQAARLTAERSDGEMQLRFSRDVEQRARALSQQDVLAEQASEFETRLKRHQQERAILQQGVTALHEQSQGMVAQEAAVARQLQVVRAEAARKRGLLAKGLTDRAEYTALLRSEAELLGQQGQAKAAILTARTQIAESREQIARLETQRVESALTELNQLRATIADTREHLVTAAAVADRTIVRAPTDGLVLKLGFNSIGSVVKPAETLLELLPTSDELVVEARVAPQDVDVVKIGQAARLRFPALNQRTTPTIEATVTYLSADRLLDVETNRPYYVARLSFEKGRSAGIASGDLHPGMPAEAMILTGDRTFLQYLTKPVTDSMSRAFRE</sequence>
<evidence type="ECO:0000256" key="10">
    <source>
        <dbReference type="SAM" id="Coils"/>
    </source>
</evidence>
<dbReference type="Gene3D" id="1.10.287.470">
    <property type="entry name" value="Helix hairpin bin"/>
    <property type="match status" value="1"/>
</dbReference>
<dbReference type="GO" id="GO:0015031">
    <property type="term" value="P:protein transport"/>
    <property type="evidence" value="ECO:0007669"/>
    <property type="project" value="InterPro"/>
</dbReference>